<dbReference type="Proteomes" id="UP000005207">
    <property type="component" value="Linkage group LG7"/>
</dbReference>
<dbReference type="PANTHER" id="PTHR46453:SF4">
    <property type="entry name" value="PHD FINGER PROTEIN 24"/>
    <property type="match status" value="1"/>
</dbReference>
<dbReference type="GO" id="GO:0005737">
    <property type="term" value="C:cytoplasm"/>
    <property type="evidence" value="ECO:0007669"/>
    <property type="project" value="TreeGrafter"/>
</dbReference>
<evidence type="ECO:0000256" key="3">
    <source>
        <dbReference type="ARBA" id="ARBA00022833"/>
    </source>
</evidence>
<evidence type="ECO:0000256" key="5">
    <source>
        <dbReference type="SAM" id="Phobius"/>
    </source>
</evidence>
<proteinExistence type="predicted"/>
<dbReference type="GO" id="GO:0008270">
    <property type="term" value="F:zinc ion binding"/>
    <property type="evidence" value="ECO:0007669"/>
    <property type="project" value="UniProtKB-KW"/>
</dbReference>
<dbReference type="GeneTree" id="ENSGT00390000002865"/>
<dbReference type="PANTHER" id="PTHR46453">
    <property type="entry name" value="PROTEIN KINASE C-BINDING PROTEIN 1"/>
    <property type="match status" value="1"/>
</dbReference>
<organism evidence="7 8">
    <name type="scientific">Oreochromis niloticus</name>
    <name type="common">Nile tilapia</name>
    <name type="synonym">Tilapia nilotica</name>
    <dbReference type="NCBI Taxonomy" id="8128"/>
    <lineage>
        <taxon>Eukaryota</taxon>
        <taxon>Metazoa</taxon>
        <taxon>Chordata</taxon>
        <taxon>Craniata</taxon>
        <taxon>Vertebrata</taxon>
        <taxon>Euteleostomi</taxon>
        <taxon>Actinopterygii</taxon>
        <taxon>Neopterygii</taxon>
        <taxon>Teleostei</taxon>
        <taxon>Neoteleostei</taxon>
        <taxon>Acanthomorphata</taxon>
        <taxon>Ovalentaria</taxon>
        <taxon>Cichlomorphae</taxon>
        <taxon>Cichliformes</taxon>
        <taxon>Cichlidae</taxon>
        <taxon>African cichlids</taxon>
        <taxon>Pseudocrenilabrinae</taxon>
        <taxon>Oreochromini</taxon>
        <taxon>Oreochromis</taxon>
    </lineage>
</organism>
<dbReference type="Pfam" id="PF16744">
    <property type="entry name" value="zf-RING_15"/>
    <property type="match status" value="1"/>
</dbReference>
<reference evidence="7" key="2">
    <citation type="submission" date="2025-08" db="UniProtKB">
        <authorList>
            <consortium name="Ensembl"/>
        </authorList>
    </citation>
    <scope>IDENTIFICATION</scope>
</reference>
<feature type="region of interest" description="Disordered" evidence="4">
    <location>
        <begin position="87"/>
        <end position="184"/>
    </location>
</feature>
<reference evidence="8" key="1">
    <citation type="submission" date="2012-01" db="EMBL/GenBank/DDBJ databases">
        <title>The Genome Sequence of Oreochromis niloticus (Nile Tilapia).</title>
        <authorList>
            <consortium name="Broad Institute Genome Assembly Team"/>
            <consortium name="Broad Institute Sequencing Platform"/>
            <person name="Di Palma F."/>
            <person name="Johnson J."/>
            <person name="Lander E.S."/>
            <person name="Lindblad-Toh K."/>
        </authorList>
    </citation>
    <scope>NUCLEOTIDE SEQUENCE [LARGE SCALE GENOMIC DNA]</scope>
</reference>
<dbReference type="AlphaFoldDB" id="I3K5R2"/>
<dbReference type="GO" id="GO:0005634">
    <property type="term" value="C:nucleus"/>
    <property type="evidence" value="ECO:0007669"/>
    <property type="project" value="TreeGrafter"/>
</dbReference>
<dbReference type="InterPro" id="IPR013083">
    <property type="entry name" value="Znf_RING/FYVE/PHD"/>
</dbReference>
<keyword evidence="2" id="KW-0863">Zinc-finger</keyword>
<dbReference type="SUPFAM" id="SSF57903">
    <property type="entry name" value="FYVE/PHD zinc finger"/>
    <property type="match status" value="1"/>
</dbReference>
<dbReference type="Ensembl" id="ENSONIT00000016472.2">
    <property type="protein sequence ID" value="ENSONIP00000016457.2"/>
    <property type="gene ID" value="ENSONIG00000013083.2"/>
</dbReference>
<feature type="compositionally biased region" description="Basic and acidic residues" evidence="4">
    <location>
        <begin position="137"/>
        <end position="166"/>
    </location>
</feature>
<keyword evidence="3" id="KW-0862">Zinc</keyword>
<keyword evidence="5" id="KW-1133">Transmembrane helix</keyword>
<dbReference type="Gene3D" id="3.30.40.10">
    <property type="entry name" value="Zinc/RING finger domain, C3HC4 (zinc finger)"/>
    <property type="match status" value="1"/>
</dbReference>
<dbReference type="PROSITE" id="PS50222">
    <property type="entry name" value="EF_HAND_2"/>
    <property type="match status" value="1"/>
</dbReference>
<accession>I3K5R2</accession>
<dbReference type="InParanoid" id="I3K5R2"/>
<evidence type="ECO:0000256" key="4">
    <source>
        <dbReference type="SAM" id="MobiDB-lite"/>
    </source>
</evidence>
<protein>
    <submittedName>
        <fullName evidence="7">PHD finger protein 24</fullName>
    </submittedName>
</protein>
<sequence length="475" mass="53784">MYRKKPQIIHLSIHLIIPSLSLPIHHQLFKCATTSDVLSATTTTFSLVSSVIFFTMGVLMSKKQQVEKVQKCTAVVSAFQAGLKDRAATVKPAEGQVEEGEGHAKTNPDEKNTEDAVQEENDNSASPSTSQQASAPTRDECKVNQEAWSRLRDGKGVEPEDLDKTHQLTPPAFVRPKREPDDDQPIEVDLYKKEEPRSDEMCDVCEVWTADDLYPCRICTRVFHDGCLRELGYLRAEALQEMRDTAHTVTGWSCYYCDNLNLLLTEEEMYSLMETFKQCKIIPESCLVSDELLQYRHFVSKQQFEKDLTDEQEEEVLAQFAALDPEKKGHIEWSDFLYFESLAVLKKFRTENSLVRLLTAKERDTARSVFQGLDLDKDGVITRAECRQAQQSWFDKLKKDSQSCNVRLMGFCSPMNCGISHVGPICESSPASSGSERSKNDDSRPVTWADFLRESGIYILAARPNSSAMHIRLPL</sequence>
<dbReference type="InterPro" id="IPR031946">
    <property type="entry name" value="KIAA1045_Zf_RING"/>
</dbReference>
<evidence type="ECO:0000313" key="8">
    <source>
        <dbReference type="Proteomes" id="UP000005207"/>
    </source>
</evidence>
<feature type="compositionally biased region" description="Low complexity" evidence="4">
    <location>
        <begin position="124"/>
        <end position="136"/>
    </location>
</feature>
<name>I3K5R2_ORENI</name>
<evidence type="ECO:0000256" key="2">
    <source>
        <dbReference type="ARBA" id="ARBA00022771"/>
    </source>
</evidence>
<keyword evidence="5" id="KW-0472">Membrane</keyword>
<feature type="compositionally biased region" description="Basic and acidic residues" evidence="4">
    <location>
        <begin position="100"/>
        <end position="114"/>
    </location>
</feature>
<evidence type="ECO:0000256" key="1">
    <source>
        <dbReference type="ARBA" id="ARBA00022723"/>
    </source>
</evidence>
<keyword evidence="8" id="KW-1185">Reference proteome</keyword>
<feature type="domain" description="EF-hand" evidence="6">
    <location>
        <begin position="361"/>
        <end position="396"/>
    </location>
</feature>
<dbReference type="GO" id="GO:0003714">
    <property type="term" value="F:transcription corepressor activity"/>
    <property type="evidence" value="ECO:0007669"/>
    <property type="project" value="TreeGrafter"/>
</dbReference>
<gene>
    <name evidence="7" type="primary">PHF24</name>
    <name evidence="7" type="synonym">phf24</name>
</gene>
<dbReference type="InterPro" id="IPR011011">
    <property type="entry name" value="Znf_FYVE_PHD"/>
</dbReference>
<dbReference type="Gene3D" id="1.10.238.10">
    <property type="entry name" value="EF-hand"/>
    <property type="match status" value="1"/>
</dbReference>
<evidence type="ECO:0000313" key="7">
    <source>
        <dbReference type="Ensembl" id="ENSONIP00000016457.2"/>
    </source>
</evidence>
<reference evidence="7" key="3">
    <citation type="submission" date="2025-09" db="UniProtKB">
        <authorList>
            <consortium name="Ensembl"/>
        </authorList>
    </citation>
    <scope>IDENTIFICATION</scope>
</reference>
<dbReference type="SUPFAM" id="SSF47473">
    <property type="entry name" value="EF-hand"/>
    <property type="match status" value="1"/>
</dbReference>
<dbReference type="GO" id="GO:0005509">
    <property type="term" value="F:calcium ion binding"/>
    <property type="evidence" value="ECO:0007669"/>
    <property type="project" value="InterPro"/>
</dbReference>
<keyword evidence="1" id="KW-0479">Metal-binding</keyword>
<dbReference type="OMA" id="KGHIEWQ"/>
<dbReference type="InterPro" id="IPR002048">
    <property type="entry name" value="EF_hand_dom"/>
</dbReference>
<keyword evidence="5" id="KW-0812">Transmembrane</keyword>
<evidence type="ECO:0000259" key="6">
    <source>
        <dbReference type="PROSITE" id="PS50222"/>
    </source>
</evidence>
<feature type="transmembrane region" description="Helical" evidence="5">
    <location>
        <begin position="37"/>
        <end position="59"/>
    </location>
</feature>
<dbReference type="InterPro" id="IPR011992">
    <property type="entry name" value="EF-hand-dom_pair"/>
</dbReference>